<accession>A0A1G8YGQ6</accession>
<dbReference type="OrthoDB" id="9058532at2"/>
<reference evidence="2" key="1">
    <citation type="submission" date="2016-10" db="EMBL/GenBank/DDBJ databases">
        <authorList>
            <person name="Varghese N."/>
            <person name="Submissions S."/>
        </authorList>
    </citation>
    <scope>NUCLEOTIDE SEQUENCE [LARGE SCALE GENOMIC DNA]</scope>
    <source>
        <strain evidence="2">CGMCC 1.10658</strain>
    </source>
</reference>
<dbReference type="Proteomes" id="UP000199305">
    <property type="component" value="Unassembled WGS sequence"/>
</dbReference>
<dbReference type="RefSeq" id="WP_091510847.1">
    <property type="nucleotide sequence ID" value="NZ_FNFH01000002.1"/>
</dbReference>
<dbReference type="AlphaFoldDB" id="A0A1G8YGQ6"/>
<dbReference type="InterPro" id="IPR023606">
    <property type="entry name" value="CoA-Trfase_III_dom_1_sf"/>
</dbReference>
<evidence type="ECO:0000313" key="2">
    <source>
        <dbReference type="Proteomes" id="UP000199305"/>
    </source>
</evidence>
<dbReference type="PANTHER" id="PTHR48228">
    <property type="entry name" value="SUCCINYL-COA--D-CITRAMALATE COA-TRANSFERASE"/>
    <property type="match status" value="1"/>
</dbReference>
<sequence length="401" mass="43326">MRDNNGPLEGLKILDFSTLLPGPYASMLLADMGAEVLRIESPSRPDMLRGLPPMVGGRETGQEAVSAAHASINRNKKSLALDLKDERAGEIVRRLLTEYDIVLEQFRPGVMERLGLGFETLRKVCPGLIYCSVTGYGQTGPMKSRAGHDINYLALSGLASYSGRADTGPVLAGTQVADIAGGSHHAVMGVLAAVYRREKTGEGSHVDISMTDCAFAMNAISGANALAGAGEPQPGGELLNGGSFYDYYRTSDGRYLSVGSLEPQFAEQFFLGIGHPEWLERVLVAEEQEPLKRDIATAVGECSLEHWQRVFADTDACVEPVLGFYEATQSALLQERGMLCEAELPSGDTLQQINTPLAFGPEKPRRHMAGTPLGSHTRDILRELGYGAEEIEEMRRRGAIA</sequence>
<dbReference type="InterPro" id="IPR003673">
    <property type="entry name" value="CoA-Trfase_fam_III"/>
</dbReference>
<keyword evidence="1" id="KW-0808">Transferase</keyword>
<dbReference type="InterPro" id="IPR050509">
    <property type="entry name" value="CoA-transferase_III"/>
</dbReference>
<organism evidence="1 2">
    <name type="scientific">Microbulbifer yueqingensis</name>
    <dbReference type="NCBI Taxonomy" id="658219"/>
    <lineage>
        <taxon>Bacteria</taxon>
        <taxon>Pseudomonadati</taxon>
        <taxon>Pseudomonadota</taxon>
        <taxon>Gammaproteobacteria</taxon>
        <taxon>Cellvibrionales</taxon>
        <taxon>Microbulbiferaceae</taxon>
        <taxon>Microbulbifer</taxon>
    </lineage>
</organism>
<dbReference type="EMBL" id="FNFH01000002">
    <property type="protein sequence ID" value="SDK01873.1"/>
    <property type="molecule type" value="Genomic_DNA"/>
</dbReference>
<protein>
    <submittedName>
        <fullName evidence="1">Crotonobetainyl-CoA:carnitine CoA-transferase CaiB</fullName>
    </submittedName>
</protein>
<dbReference type="Pfam" id="PF02515">
    <property type="entry name" value="CoA_transf_3"/>
    <property type="match status" value="1"/>
</dbReference>
<proteinExistence type="predicted"/>
<dbReference type="STRING" id="658219.SAMN05216212_1487"/>
<dbReference type="SUPFAM" id="SSF89796">
    <property type="entry name" value="CoA-transferase family III (CaiB/BaiF)"/>
    <property type="match status" value="1"/>
</dbReference>
<dbReference type="GO" id="GO:0016740">
    <property type="term" value="F:transferase activity"/>
    <property type="evidence" value="ECO:0007669"/>
    <property type="project" value="UniProtKB-KW"/>
</dbReference>
<name>A0A1G8YGQ6_9GAMM</name>
<gene>
    <name evidence="1" type="ORF">SAMN05216212_1487</name>
</gene>
<keyword evidence="2" id="KW-1185">Reference proteome</keyword>
<dbReference type="PANTHER" id="PTHR48228:SF5">
    <property type="entry name" value="ALPHA-METHYLACYL-COA RACEMASE"/>
    <property type="match status" value="1"/>
</dbReference>
<evidence type="ECO:0000313" key="1">
    <source>
        <dbReference type="EMBL" id="SDK01873.1"/>
    </source>
</evidence>
<dbReference type="Gene3D" id="3.40.50.10540">
    <property type="entry name" value="Crotonobetainyl-coa:carnitine coa-transferase, domain 1"/>
    <property type="match status" value="2"/>
</dbReference>